<gene>
    <name evidence="3" type="ORF">PHMEG_0008399</name>
</gene>
<sequence length="339" mass="38243">MPRSQKNTNKKKLCARLILQWLYYIYLSFPESVDASPLEEGRQSYCSSVGVDRSTLHRWKKDASRIAASRRNRCFVGPNSRAHVYVQKPELAQKYEVDYIPLRIYQLSTASTFKVCSCTLCFAFTGGKPDVHPPFPKTQSPDGTVDHSQGHKKWADMVFANNLTTSVRFQDVANVFSHSILRTVEEDGRLSYLDGPAKYASVYKMDQTVVYIDMNGRTAVDVVQENTVNGFRVSVFLTASATGKKLPPFVVFTGVPGGPVSQEVFNPEFGASPLSTLRKNAYCDAKVMHDWMEWVWKRSVDGCRLLLLDSLKIHKMESVRNTLQQECCTQVEFVPPGIT</sequence>
<dbReference type="Proteomes" id="UP000198211">
    <property type="component" value="Unassembled WGS sequence"/>
</dbReference>
<proteinExistence type="predicted"/>
<dbReference type="InterPro" id="IPR004875">
    <property type="entry name" value="DDE_SF_endonuclease_dom"/>
</dbReference>
<evidence type="ECO:0000313" key="3">
    <source>
        <dbReference type="EMBL" id="OWZ17632.1"/>
    </source>
</evidence>
<evidence type="ECO:0000256" key="1">
    <source>
        <dbReference type="SAM" id="SignalP"/>
    </source>
</evidence>
<evidence type="ECO:0000259" key="2">
    <source>
        <dbReference type="Pfam" id="PF03184"/>
    </source>
</evidence>
<name>A0A225WJ95_9STRA</name>
<dbReference type="AlphaFoldDB" id="A0A225WJ95"/>
<reference evidence="4" key="1">
    <citation type="submission" date="2017-03" db="EMBL/GenBank/DDBJ databases">
        <title>Phytopthora megakarya and P. palmivora, two closely related causual agents of cacao black pod achieved similar genome size and gene model numbers by different mechanisms.</title>
        <authorList>
            <person name="Ali S."/>
            <person name="Shao J."/>
            <person name="Larry D.J."/>
            <person name="Kronmiller B."/>
            <person name="Shen D."/>
            <person name="Strem M.D."/>
            <person name="Melnick R.L."/>
            <person name="Guiltinan M.J."/>
            <person name="Tyler B.M."/>
            <person name="Meinhardt L.W."/>
            <person name="Bailey B.A."/>
        </authorList>
    </citation>
    <scope>NUCLEOTIDE SEQUENCE [LARGE SCALE GENOMIC DNA]</scope>
    <source>
        <strain evidence="4">zdho120</strain>
    </source>
</reference>
<feature type="chain" id="PRO_5012058929" description="DDE-1 domain-containing protein" evidence="1">
    <location>
        <begin position="36"/>
        <end position="339"/>
    </location>
</feature>
<feature type="signal peptide" evidence="1">
    <location>
        <begin position="1"/>
        <end position="35"/>
    </location>
</feature>
<accession>A0A225WJ95</accession>
<dbReference type="Pfam" id="PF03184">
    <property type="entry name" value="DDE_1"/>
    <property type="match status" value="1"/>
</dbReference>
<organism evidence="3 4">
    <name type="scientific">Phytophthora megakarya</name>
    <dbReference type="NCBI Taxonomy" id="4795"/>
    <lineage>
        <taxon>Eukaryota</taxon>
        <taxon>Sar</taxon>
        <taxon>Stramenopiles</taxon>
        <taxon>Oomycota</taxon>
        <taxon>Peronosporomycetes</taxon>
        <taxon>Peronosporales</taxon>
        <taxon>Peronosporaceae</taxon>
        <taxon>Phytophthora</taxon>
    </lineage>
</organism>
<keyword evidence="4" id="KW-1185">Reference proteome</keyword>
<keyword evidence="1" id="KW-0732">Signal</keyword>
<comment type="caution">
    <text evidence="3">The sequence shown here is derived from an EMBL/GenBank/DDBJ whole genome shotgun (WGS) entry which is preliminary data.</text>
</comment>
<protein>
    <recommendedName>
        <fullName evidence="2">DDE-1 domain-containing protein</fullName>
    </recommendedName>
</protein>
<dbReference type="GO" id="GO:0003676">
    <property type="term" value="F:nucleic acid binding"/>
    <property type="evidence" value="ECO:0007669"/>
    <property type="project" value="InterPro"/>
</dbReference>
<feature type="domain" description="DDE-1" evidence="2">
    <location>
        <begin position="232"/>
        <end position="336"/>
    </location>
</feature>
<evidence type="ECO:0000313" key="4">
    <source>
        <dbReference type="Proteomes" id="UP000198211"/>
    </source>
</evidence>
<dbReference type="EMBL" id="NBNE01000721">
    <property type="protein sequence ID" value="OWZ17632.1"/>
    <property type="molecule type" value="Genomic_DNA"/>
</dbReference>